<feature type="region of interest" description="Disordered" evidence="1">
    <location>
        <begin position="73"/>
        <end position="98"/>
    </location>
</feature>
<dbReference type="AlphaFoldDB" id="A0A9P0NLW2"/>
<feature type="chain" id="PRO_5040337547" description="Secreted protein" evidence="2">
    <location>
        <begin position="19"/>
        <end position="141"/>
    </location>
</feature>
<gene>
    <name evidence="3" type="ORF">APHIGO_LOCUS7445</name>
</gene>
<keyword evidence="4" id="KW-1185">Reference proteome</keyword>
<evidence type="ECO:0000313" key="4">
    <source>
        <dbReference type="Proteomes" id="UP001154329"/>
    </source>
</evidence>
<organism evidence="3 4">
    <name type="scientific">Aphis gossypii</name>
    <name type="common">Cotton aphid</name>
    <dbReference type="NCBI Taxonomy" id="80765"/>
    <lineage>
        <taxon>Eukaryota</taxon>
        <taxon>Metazoa</taxon>
        <taxon>Ecdysozoa</taxon>
        <taxon>Arthropoda</taxon>
        <taxon>Hexapoda</taxon>
        <taxon>Insecta</taxon>
        <taxon>Pterygota</taxon>
        <taxon>Neoptera</taxon>
        <taxon>Paraneoptera</taxon>
        <taxon>Hemiptera</taxon>
        <taxon>Sternorrhyncha</taxon>
        <taxon>Aphidomorpha</taxon>
        <taxon>Aphidoidea</taxon>
        <taxon>Aphididae</taxon>
        <taxon>Aphidini</taxon>
        <taxon>Aphis</taxon>
        <taxon>Aphis</taxon>
    </lineage>
</organism>
<keyword evidence="2" id="KW-0732">Signal</keyword>
<feature type="signal peptide" evidence="2">
    <location>
        <begin position="1"/>
        <end position="18"/>
    </location>
</feature>
<reference evidence="3" key="2">
    <citation type="submission" date="2022-10" db="EMBL/GenBank/DDBJ databases">
        <authorList>
            <consortium name="ENA_rothamsted_submissions"/>
            <consortium name="culmorum"/>
            <person name="King R."/>
        </authorList>
    </citation>
    <scope>NUCLEOTIDE SEQUENCE</scope>
</reference>
<sequence>MHIVCVTYVCAFAHLCVCAYVCYCSACKCIICNFFLLLLLLIKLAPIEISRSLTPPTGGGSTCTKVVLGGATSSPRPAVAHPRHGTSRQYLTARGSVPPSRPNRPALVVSSIIIYHLSSGVPICLRDIVGIGQSREKFNSI</sequence>
<dbReference type="EMBL" id="OU899035">
    <property type="protein sequence ID" value="CAH1726581.1"/>
    <property type="molecule type" value="Genomic_DNA"/>
</dbReference>
<name>A0A9P0NLW2_APHGO</name>
<accession>A0A9P0NLW2</accession>
<dbReference type="Proteomes" id="UP001154329">
    <property type="component" value="Chromosome 2"/>
</dbReference>
<proteinExistence type="predicted"/>
<evidence type="ECO:0000313" key="3">
    <source>
        <dbReference type="EMBL" id="CAH1726581.1"/>
    </source>
</evidence>
<reference evidence="3" key="1">
    <citation type="submission" date="2022-02" db="EMBL/GenBank/DDBJ databases">
        <authorList>
            <person name="King R."/>
        </authorList>
    </citation>
    <scope>NUCLEOTIDE SEQUENCE</scope>
</reference>
<evidence type="ECO:0000256" key="1">
    <source>
        <dbReference type="SAM" id="MobiDB-lite"/>
    </source>
</evidence>
<evidence type="ECO:0000256" key="2">
    <source>
        <dbReference type="SAM" id="SignalP"/>
    </source>
</evidence>
<evidence type="ECO:0008006" key="5">
    <source>
        <dbReference type="Google" id="ProtNLM"/>
    </source>
</evidence>
<protein>
    <recommendedName>
        <fullName evidence="5">Secreted protein</fullName>
    </recommendedName>
</protein>